<evidence type="ECO:0000259" key="1">
    <source>
        <dbReference type="Pfam" id="PF01402"/>
    </source>
</evidence>
<accession>N0BA52</accession>
<name>N0BA52_9EURY</name>
<organism evidence="2 3">
    <name type="scientific">Archaeoglobus sulfaticallidus PM70-1</name>
    <dbReference type="NCBI Taxonomy" id="387631"/>
    <lineage>
        <taxon>Archaea</taxon>
        <taxon>Methanobacteriati</taxon>
        <taxon>Methanobacteriota</taxon>
        <taxon>Archaeoglobi</taxon>
        <taxon>Archaeoglobales</taxon>
        <taxon>Archaeoglobaceae</taxon>
        <taxon>Archaeoglobus</taxon>
    </lineage>
</organism>
<dbReference type="CDD" id="cd22235">
    <property type="entry name" value="RHH_CopG_archaea"/>
    <property type="match status" value="1"/>
</dbReference>
<evidence type="ECO:0000313" key="3">
    <source>
        <dbReference type="Proteomes" id="UP000013307"/>
    </source>
</evidence>
<evidence type="ECO:0000313" key="2">
    <source>
        <dbReference type="EMBL" id="AGK60464.1"/>
    </source>
</evidence>
<dbReference type="Pfam" id="PF01402">
    <property type="entry name" value="RHH_1"/>
    <property type="match status" value="1"/>
</dbReference>
<dbReference type="Proteomes" id="UP000013307">
    <property type="component" value="Chromosome"/>
</dbReference>
<keyword evidence="3" id="KW-1185">Reference proteome</keyword>
<dbReference type="GO" id="GO:0006355">
    <property type="term" value="P:regulation of DNA-templated transcription"/>
    <property type="evidence" value="ECO:0007669"/>
    <property type="project" value="InterPro"/>
</dbReference>
<dbReference type="AlphaFoldDB" id="N0BA52"/>
<reference evidence="2 3" key="1">
    <citation type="journal article" date="2013" name="Genome Announc.">
        <title>Complete Genome Sequence of the Thermophilic and Facultatively Chemolithoautotrophic Sulfate Reducer Archaeoglobus sulfaticallidus Strain PM70-1T.</title>
        <authorList>
            <person name="Stokke R."/>
            <person name="Hocking W.P."/>
            <person name="Steinsbu B.O."/>
            <person name="Steen I.H."/>
        </authorList>
    </citation>
    <scope>NUCLEOTIDE SEQUENCE [LARGE SCALE GENOMIC DNA]</scope>
    <source>
        <strain evidence="2">PM70-1</strain>
    </source>
</reference>
<dbReference type="InterPro" id="IPR002145">
    <property type="entry name" value="CopG"/>
</dbReference>
<sequence length="181" mass="21501">MILFFMSGKLRRLSVAIDEETNGILEELVEKENRTASEIIRQAITQYYMLRDIHPDSIKIYSDLLYGREYIILDIELWIAMLDELNEKASDRFWENVKSIAEAHSWQIRNKGFKTLPEILRFLEYENLFRVKMNGDKSITLVLSSRNEQKFMKIYLQTLLEKLGYKVKIVEGLRKILITEM</sequence>
<gene>
    <name evidence="2" type="ORF">Asulf_00437</name>
</gene>
<dbReference type="HOGENOM" id="CLU_104048_0_0_2"/>
<feature type="domain" description="Ribbon-helix-helix protein CopG" evidence="1">
    <location>
        <begin position="11"/>
        <end position="48"/>
    </location>
</feature>
<protein>
    <recommendedName>
        <fullName evidence="1">Ribbon-helix-helix protein CopG domain-containing protein</fullName>
    </recommendedName>
</protein>
<dbReference type="KEGG" id="ast:Asulf_00437"/>
<dbReference type="EMBL" id="CP005290">
    <property type="protein sequence ID" value="AGK60464.1"/>
    <property type="molecule type" value="Genomic_DNA"/>
</dbReference>
<dbReference type="eggNOG" id="arCOG04451">
    <property type="taxonomic scope" value="Archaea"/>
</dbReference>
<proteinExistence type="predicted"/>